<organism evidence="1 2">
    <name type="scientific">Paramaledivibacter caminithermalis (strain DSM 15212 / CIP 107654 / DViRD3)</name>
    <name type="common">Clostridium caminithermale</name>
    <dbReference type="NCBI Taxonomy" id="1121301"/>
    <lineage>
        <taxon>Bacteria</taxon>
        <taxon>Bacillati</taxon>
        <taxon>Bacillota</taxon>
        <taxon>Clostridia</taxon>
        <taxon>Peptostreptococcales</taxon>
        <taxon>Caminicellaceae</taxon>
        <taxon>Paramaledivibacter</taxon>
    </lineage>
</organism>
<gene>
    <name evidence="1" type="ORF">SAMN02745912_00270</name>
</gene>
<name>A0A1M6K5G3_PARC5</name>
<accession>A0A1M6K5G3</accession>
<dbReference type="EMBL" id="FRAG01000002">
    <property type="protein sequence ID" value="SHJ54165.1"/>
    <property type="molecule type" value="Genomic_DNA"/>
</dbReference>
<dbReference type="RefSeq" id="WP_073146585.1">
    <property type="nucleotide sequence ID" value="NZ_FRAG01000002.1"/>
</dbReference>
<reference evidence="1 2" key="1">
    <citation type="submission" date="2016-11" db="EMBL/GenBank/DDBJ databases">
        <authorList>
            <person name="Jaros S."/>
            <person name="Januszkiewicz K."/>
            <person name="Wedrychowicz H."/>
        </authorList>
    </citation>
    <scope>NUCLEOTIDE SEQUENCE [LARGE SCALE GENOMIC DNA]</scope>
    <source>
        <strain evidence="1 2">DSM 15212</strain>
    </source>
</reference>
<evidence type="ECO:0000313" key="1">
    <source>
        <dbReference type="EMBL" id="SHJ54165.1"/>
    </source>
</evidence>
<evidence type="ECO:0000313" key="2">
    <source>
        <dbReference type="Proteomes" id="UP000184465"/>
    </source>
</evidence>
<protein>
    <submittedName>
        <fullName evidence="1">Uncharacterized protein</fullName>
    </submittedName>
</protein>
<dbReference type="STRING" id="1121301.SAMN02745912_00270"/>
<dbReference type="Proteomes" id="UP000184465">
    <property type="component" value="Unassembled WGS sequence"/>
</dbReference>
<keyword evidence="2" id="KW-1185">Reference proteome</keyword>
<proteinExistence type="predicted"/>
<sequence length="63" mass="7470">MTYPTEEAKLINHINSTYDIKRYKTENCKHMALGKIITDKLTGRRTLICYDLLNQRIIEKKLN</sequence>
<dbReference type="AlphaFoldDB" id="A0A1M6K5G3"/>